<feature type="transmembrane region" description="Helical" evidence="6">
    <location>
        <begin position="684"/>
        <end position="708"/>
    </location>
</feature>
<sequence>MLKNWINIFIYHLKNNKFFSALNVLGLAIGIAGLIFALLYWNDEQSYNAWNPEKDNVYQVLVQLTDTPVGTDNTVRLKAYLQKDSNVENIVFADSWYQKSKIIYKGKKEFVDKIINVESDFFSLFPFKIVQGNSGSAIKDGASIAISDVLAKRIFGNVNPIGKQINCLDNLFVVRAVYHIPGNSSIAPNVVVNRMKDLADPAQSRSLFALKILLKLKDPSKVEQTRKMLEKAYYDEVIVREAKQAGFTPEEMTKKVGHFSVFMEPLSKARLQSVTDGYPEGRGNYQFLLIMVGLSILILILSIVNYINLATATAIKRAKEVGIRKIVGASKSNIIFQFIFETTLISLFSIFIALVIVELTLPYYNNFLNKNLMIIGGQFYLQLILIFIITILVAGIFPAVYVSNFETLKVLKGNFSRSKNGVWLRNGMLIFQFAIATFFIIGSGIVYQQVKYLNEKDLGFKGDQLIAIDLHLPPSYYAGENIDKTIFNKYNTIKQELSKIDGVENVSTGLVSFDGADNSLAPLLYHDVLFKAKHIGIDFGMLEMMKIKMVKGRGLDRKLASDTVNSIMINETAAKLMNMKNPIGEEILIRNQNLKIVGVVKDFNLLSPEVKVPPMTFYHIETLHMAENMSAIYVKLKSQSTENTLADIEKFWTANVDQEYPFKYDFVDKQYARTYEAYIKQKNLFSLLNVIVILIALFGLFSLASYSIQRRMKEIAIRKTLGADTNVLLKELSKQYILYCIIGFLIALFPVYYLLNKWLENFAFRITISVFPFILGFVILLILTLIIVLSRAYSATKTDVLQYLKYE</sequence>
<keyword evidence="4 6" id="KW-1133">Transmembrane helix</keyword>
<feature type="transmembrane region" description="Helical" evidence="6">
    <location>
        <begin position="21"/>
        <end position="41"/>
    </location>
</feature>
<gene>
    <name evidence="9" type="ORF">B0A65_03285</name>
</gene>
<dbReference type="PANTHER" id="PTHR30572">
    <property type="entry name" value="MEMBRANE COMPONENT OF TRANSPORTER-RELATED"/>
    <property type="match status" value="1"/>
</dbReference>
<feature type="transmembrane region" description="Helical" evidence="6">
    <location>
        <begin position="287"/>
        <end position="309"/>
    </location>
</feature>
<feature type="transmembrane region" description="Helical" evidence="6">
    <location>
        <begin position="767"/>
        <end position="789"/>
    </location>
</feature>
<evidence type="ECO:0000313" key="10">
    <source>
        <dbReference type="Proteomes" id="UP000198382"/>
    </source>
</evidence>
<evidence type="ECO:0000259" key="8">
    <source>
        <dbReference type="Pfam" id="PF12704"/>
    </source>
</evidence>
<dbReference type="EMBL" id="MUGV01000007">
    <property type="protein sequence ID" value="OXA81290.1"/>
    <property type="molecule type" value="Genomic_DNA"/>
</dbReference>
<feature type="domain" description="ABC3 transporter permease C-terminal" evidence="7">
    <location>
        <begin position="294"/>
        <end position="402"/>
    </location>
</feature>
<evidence type="ECO:0000256" key="5">
    <source>
        <dbReference type="ARBA" id="ARBA00023136"/>
    </source>
</evidence>
<keyword evidence="2" id="KW-1003">Cell membrane</keyword>
<dbReference type="InterPro" id="IPR003838">
    <property type="entry name" value="ABC3_permease_C"/>
</dbReference>
<evidence type="ECO:0000256" key="2">
    <source>
        <dbReference type="ARBA" id="ARBA00022475"/>
    </source>
</evidence>
<accession>A0ABX4BTZ7</accession>
<dbReference type="InterPro" id="IPR025857">
    <property type="entry name" value="MacB_PCD"/>
</dbReference>
<feature type="transmembrane region" description="Helical" evidence="6">
    <location>
        <begin position="736"/>
        <end position="755"/>
    </location>
</feature>
<proteinExistence type="predicted"/>
<keyword evidence="10" id="KW-1185">Reference proteome</keyword>
<dbReference type="RefSeq" id="WP_074659279.1">
    <property type="nucleotide sequence ID" value="NZ_MUGV01000007.1"/>
</dbReference>
<evidence type="ECO:0000256" key="4">
    <source>
        <dbReference type="ARBA" id="ARBA00022989"/>
    </source>
</evidence>
<keyword evidence="3 6" id="KW-0812">Transmembrane</keyword>
<evidence type="ECO:0000256" key="3">
    <source>
        <dbReference type="ARBA" id="ARBA00022692"/>
    </source>
</evidence>
<dbReference type="InterPro" id="IPR050250">
    <property type="entry name" value="Macrolide_Exporter_MacB"/>
</dbReference>
<evidence type="ECO:0000259" key="7">
    <source>
        <dbReference type="Pfam" id="PF02687"/>
    </source>
</evidence>
<name>A0ABX4BTZ7_FLAFR</name>
<organism evidence="9 10">
    <name type="scientific">Flavobacterium frigidimaris</name>
    <dbReference type="NCBI Taxonomy" id="262320"/>
    <lineage>
        <taxon>Bacteria</taxon>
        <taxon>Pseudomonadati</taxon>
        <taxon>Bacteroidota</taxon>
        <taxon>Flavobacteriia</taxon>
        <taxon>Flavobacteriales</taxon>
        <taxon>Flavobacteriaceae</taxon>
        <taxon>Flavobacterium</taxon>
    </lineage>
</organism>
<dbReference type="Proteomes" id="UP000198382">
    <property type="component" value="Unassembled WGS sequence"/>
</dbReference>
<dbReference type="PANTHER" id="PTHR30572:SF18">
    <property type="entry name" value="ABC-TYPE MACROLIDE FAMILY EXPORT SYSTEM PERMEASE COMPONENT 2"/>
    <property type="match status" value="1"/>
</dbReference>
<protein>
    <submittedName>
        <fullName evidence="9">Multidrug ABC transporter substrate-binding protein</fullName>
    </submittedName>
</protein>
<evidence type="ECO:0000256" key="6">
    <source>
        <dbReference type="SAM" id="Phobius"/>
    </source>
</evidence>
<comment type="caution">
    <text evidence="9">The sequence shown here is derived from an EMBL/GenBank/DDBJ whole genome shotgun (WGS) entry which is preliminary data.</text>
</comment>
<comment type="subcellular location">
    <subcellularLocation>
        <location evidence="1">Cell membrane</location>
        <topology evidence="1">Multi-pass membrane protein</topology>
    </subcellularLocation>
</comment>
<keyword evidence="5 6" id="KW-0472">Membrane</keyword>
<feature type="transmembrane region" description="Helical" evidence="6">
    <location>
        <begin position="379"/>
        <end position="402"/>
    </location>
</feature>
<feature type="transmembrane region" description="Helical" evidence="6">
    <location>
        <begin position="423"/>
        <end position="447"/>
    </location>
</feature>
<feature type="domain" description="MacB-like periplasmic core" evidence="8">
    <location>
        <begin position="20"/>
        <end position="231"/>
    </location>
</feature>
<reference evidence="9 10" key="1">
    <citation type="submission" date="2016-11" db="EMBL/GenBank/DDBJ databases">
        <title>Whole genomes of Flavobacteriaceae.</title>
        <authorList>
            <person name="Stine C."/>
            <person name="Li C."/>
            <person name="Tadesse D."/>
        </authorList>
    </citation>
    <scope>NUCLEOTIDE SEQUENCE [LARGE SCALE GENOMIC DNA]</scope>
    <source>
        <strain evidence="9 10">DSM 15937</strain>
    </source>
</reference>
<dbReference type="Pfam" id="PF02687">
    <property type="entry name" value="FtsX"/>
    <property type="match status" value="2"/>
</dbReference>
<evidence type="ECO:0000313" key="9">
    <source>
        <dbReference type="EMBL" id="OXA81290.1"/>
    </source>
</evidence>
<feature type="domain" description="ABC3 transporter permease C-terminal" evidence="7">
    <location>
        <begin position="688"/>
        <end position="798"/>
    </location>
</feature>
<dbReference type="Pfam" id="PF12704">
    <property type="entry name" value="MacB_PCD"/>
    <property type="match status" value="2"/>
</dbReference>
<feature type="domain" description="MacB-like periplasmic core" evidence="8">
    <location>
        <begin position="434"/>
        <end position="648"/>
    </location>
</feature>
<evidence type="ECO:0000256" key="1">
    <source>
        <dbReference type="ARBA" id="ARBA00004651"/>
    </source>
</evidence>
<feature type="transmembrane region" description="Helical" evidence="6">
    <location>
        <begin position="334"/>
        <end position="359"/>
    </location>
</feature>